<proteinExistence type="predicted"/>
<dbReference type="Gene3D" id="2.60.120.10">
    <property type="entry name" value="Jelly Rolls"/>
    <property type="match status" value="1"/>
</dbReference>
<accession>A0ABS6NJF4</accession>
<gene>
    <name evidence="2" type="ORF">KU392_00655</name>
</gene>
<evidence type="ECO:0000313" key="3">
    <source>
        <dbReference type="Proteomes" id="UP000722165"/>
    </source>
</evidence>
<name>A0ABS6NJF4_9BURK</name>
<evidence type="ECO:0000256" key="1">
    <source>
        <dbReference type="ARBA" id="ARBA00023125"/>
    </source>
</evidence>
<dbReference type="InterPro" id="IPR014710">
    <property type="entry name" value="RmlC-like_jellyroll"/>
</dbReference>
<comment type="caution">
    <text evidence="2">The sequence shown here is derived from an EMBL/GenBank/DDBJ whole genome shotgun (WGS) entry which is preliminary data.</text>
</comment>
<reference evidence="2 3" key="1">
    <citation type="submission" date="2021-06" db="EMBL/GenBank/DDBJ databases">
        <authorList>
            <person name="Lu T."/>
            <person name="Wang Q."/>
            <person name="Han X."/>
        </authorList>
    </citation>
    <scope>NUCLEOTIDE SEQUENCE [LARGE SCALE GENOMIC DNA]</scope>
    <source>
        <strain evidence="2 3">LAM0050</strain>
    </source>
</reference>
<sequence>MIRCVRLFTDETGQSDFEEGQLQMDMKQGQDTSTLMASARFVSFRETQSGGSFDWHNAPTNQFVITLRGILAFESRTGKRFVLHPGDVLWAEDTTGGGHRWHLVNDEPWFRAYVALSPDTNVLFIPDSH</sequence>
<protein>
    <recommendedName>
        <fullName evidence="4">AraC-type arabinose-binding/dimerisation domain-containing protein</fullName>
    </recommendedName>
</protein>
<keyword evidence="1" id="KW-0238">DNA-binding</keyword>
<keyword evidence="3" id="KW-1185">Reference proteome</keyword>
<organism evidence="2 3">
    <name type="scientific">Advenella alkanexedens</name>
    <dbReference type="NCBI Taxonomy" id="1481665"/>
    <lineage>
        <taxon>Bacteria</taxon>
        <taxon>Pseudomonadati</taxon>
        <taxon>Pseudomonadota</taxon>
        <taxon>Betaproteobacteria</taxon>
        <taxon>Burkholderiales</taxon>
        <taxon>Alcaligenaceae</taxon>
    </lineage>
</organism>
<dbReference type="InterPro" id="IPR037923">
    <property type="entry name" value="HTH-like"/>
</dbReference>
<dbReference type="EMBL" id="JAHSPR010000001">
    <property type="protein sequence ID" value="MBV4395763.1"/>
    <property type="molecule type" value="Genomic_DNA"/>
</dbReference>
<evidence type="ECO:0000313" key="2">
    <source>
        <dbReference type="EMBL" id="MBV4395763.1"/>
    </source>
</evidence>
<dbReference type="Proteomes" id="UP000722165">
    <property type="component" value="Unassembled WGS sequence"/>
</dbReference>
<dbReference type="RefSeq" id="WP_217734296.1">
    <property type="nucleotide sequence ID" value="NZ_JAHSPR010000001.1"/>
</dbReference>
<evidence type="ECO:0008006" key="4">
    <source>
        <dbReference type="Google" id="ProtNLM"/>
    </source>
</evidence>
<dbReference type="SUPFAM" id="SSF51215">
    <property type="entry name" value="Regulatory protein AraC"/>
    <property type="match status" value="1"/>
</dbReference>